<name>X0JH17_FUSO5</name>
<reference evidence="1" key="2">
    <citation type="submission" date="2012-05" db="EMBL/GenBank/DDBJ databases">
        <title>The Genome Annotation of Fusarium oxysporum II5.</title>
        <authorList>
            <consortium name="The Broad Institute Genomics Platform"/>
            <person name="Ma L.-J."/>
            <person name="Corby-Kistler H."/>
            <person name="Broz K."/>
            <person name="Gale L.R."/>
            <person name="Jonkers W."/>
            <person name="O'Donnell K."/>
            <person name="Ploetz R."/>
            <person name="Steinberg C."/>
            <person name="Schwartz D.C."/>
            <person name="VanEtten H."/>
            <person name="Zhou S."/>
            <person name="Young S.K."/>
            <person name="Zeng Q."/>
            <person name="Gargeya S."/>
            <person name="Fitzgerald M."/>
            <person name="Abouelleil A."/>
            <person name="Alvarado L."/>
            <person name="Chapman S.B."/>
            <person name="Gainer-Dewar J."/>
            <person name="Goldberg J."/>
            <person name="Griggs A."/>
            <person name="Gujja S."/>
            <person name="Hansen M."/>
            <person name="Howarth C."/>
            <person name="Imamovic A."/>
            <person name="Ireland A."/>
            <person name="Larimer J."/>
            <person name="McCowan C."/>
            <person name="Murphy C."/>
            <person name="Pearson M."/>
            <person name="Poon T.W."/>
            <person name="Priest M."/>
            <person name="Roberts A."/>
            <person name="Saif S."/>
            <person name="Shea T."/>
            <person name="Sykes S."/>
            <person name="Wortman J."/>
            <person name="Nusbaum C."/>
            <person name="Birren B."/>
        </authorList>
    </citation>
    <scope>NUCLEOTIDE SEQUENCE</scope>
    <source>
        <strain evidence="1">54006</strain>
    </source>
</reference>
<proteinExistence type="predicted"/>
<dbReference type="HOGENOM" id="CLU_3106419_0_0_1"/>
<protein>
    <submittedName>
        <fullName evidence="1">Uncharacterized protein</fullName>
    </submittedName>
</protein>
<organism evidence="1">
    <name type="scientific">Fusarium odoratissimum (strain NRRL 54006)</name>
    <dbReference type="NCBI Taxonomy" id="1089451"/>
    <lineage>
        <taxon>Eukaryota</taxon>
        <taxon>Fungi</taxon>
        <taxon>Dikarya</taxon>
        <taxon>Ascomycota</taxon>
        <taxon>Pezizomycotina</taxon>
        <taxon>Sordariomycetes</taxon>
        <taxon>Hypocreomycetidae</taxon>
        <taxon>Hypocreales</taxon>
        <taxon>Nectriaceae</taxon>
        <taxon>Fusarium</taxon>
        <taxon>Fusarium oxysporum species complex</taxon>
        <taxon>Fusarium oxysporum f. sp. cubense (strain race 4)</taxon>
    </lineage>
</organism>
<dbReference type="AlphaFoldDB" id="X0JH17"/>
<gene>
    <name evidence="1" type="ORF">FOIG_12100</name>
</gene>
<evidence type="ECO:0000313" key="1">
    <source>
        <dbReference type="EMBL" id="EXL95615.1"/>
    </source>
</evidence>
<dbReference type="VEuPathDB" id="FungiDB:FOIG_12100"/>
<dbReference type="EMBL" id="JH658294">
    <property type="protein sequence ID" value="EXL95615.1"/>
    <property type="molecule type" value="Genomic_DNA"/>
</dbReference>
<dbReference type="Proteomes" id="UP000030685">
    <property type="component" value="Unassembled WGS sequence"/>
</dbReference>
<reference evidence="1" key="1">
    <citation type="submission" date="2011-11" db="EMBL/GenBank/DDBJ databases">
        <title>The Genome Sequence of Fusarium oxysporum II5.</title>
        <authorList>
            <consortium name="The Broad Institute Genome Sequencing Platform"/>
            <person name="Ma L.-J."/>
            <person name="Gale L.R."/>
            <person name="Schwartz D.C."/>
            <person name="Zhou S."/>
            <person name="Corby-Kistler H."/>
            <person name="Young S.K."/>
            <person name="Zeng Q."/>
            <person name="Gargeya S."/>
            <person name="Fitzgerald M."/>
            <person name="Haas B."/>
            <person name="Abouelleil A."/>
            <person name="Alvarado L."/>
            <person name="Arachchi H.M."/>
            <person name="Berlin A."/>
            <person name="Brown A."/>
            <person name="Chapman S.B."/>
            <person name="Chen Z."/>
            <person name="Dunbar C."/>
            <person name="Freedman E."/>
            <person name="Gearin G."/>
            <person name="Goldberg J."/>
            <person name="Griggs A."/>
            <person name="Gujja S."/>
            <person name="Heiman D."/>
            <person name="Howarth C."/>
            <person name="Larson L."/>
            <person name="Lui A."/>
            <person name="MacDonald P.J.P."/>
            <person name="Montmayeur A."/>
            <person name="Murphy C."/>
            <person name="Neiman D."/>
            <person name="Pearson M."/>
            <person name="Priest M."/>
            <person name="Roberts A."/>
            <person name="Saif S."/>
            <person name="Shea T."/>
            <person name="Shenoy N."/>
            <person name="Sisk P."/>
            <person name="Stolte C."/>
            <person name="Sykes S."/>
            <person name="Wortman J."/>
            <person name="Nusbaum C."/>
            <person name="Birren B."/>
        </authorList>
    </citation>
    <scope>NUCLEOTIDE SEQUENCE [LARGE SCALE GENOMIC DNA]</scope>
    <source>
        <strain evidence="1">54006</strain>
    </source>
</reference>
<accession>X0JH17</accession>
<sequence length="51" mass="6014">MSDDPEKEEAYCNKMRLWGAKWYSNPWQEILDETASGERSWLTPPIRGRPS</sequence>
<dbReference type="GeneID" id="42037275"/>
<dbReference type="RefSeq" id="XP_031057705.1">
    <property type="nucleotide sequence ID" value="XM_031212827.1"/>
</dbReference>